<dbReference type="InterPro" id="IPR006558">
    <property type="entry name" value="LamG-like"/>
</dbReference>
<name>A5KLV7_9FIRM</name>
<dbReference type="InterPro" id="IPR013320">
    <property type="entry name" value="ConA-like_dom_sf"/>
</dbReference>
<evidence type="ECO:0000256" key="2">
    <source>
        <dbReference type="ARBA" id="ARBA00023157"/>
    </source>
</evidence>
<dbReference type="Gene3D" id="2.60.120.260">
    <property type="entry name" value="Galactose-binding domain-like"/>
    <property type="match status" value="1"/>
</dbReference>
<dbReference type="Pfam" id="PF13472">
    <property type="entry name" value="Lipase_GDSL_2"/>
    <property type="match status" value="1"/>
</dbReference>
<dbReference type="InterPro" id="IPR003343">
    <property type="entry name" value="Big_2"/>
</dbReference>
<gene>
    <name evidence="8" type="ORF">RUMTOR_01211</name>
</gene>
<dbReference type="PaxDb" id="411460-RUMTOR_01211"/>
<dbReference type="SUPFAM" id="SSF50939">
    <property type="entry name" value="Sialidases"/>
    <property type="match status" value="1"/>
</dbReference>
<dbReference type="SUPFAM" id="SSF49899">
    <property type="entry name" value="Concanavalin A-like lectins/glucanases"/>
    <property type="match status" value="1"/>
</dbReference>
<dbReference type="RefSeq" id="WP_004846791.1">
    <property type="nucleotide sequence ID" value="NZ_DS264358.1"/>
</dbReference>
<keyword evidence="5" id="KW-1133">Transmembrane helix</keyword>
<feature type="coiled-coil region" evidence="3">
    <location>
        <begin position="954"/>
        <end position="981"/>
    </location>
</feature>
<dbReference type="Pfam" id="PF13320">
    <property type="entry name" value="GH123_cat"/>
    <property type="match status" value="1"/>
</dbReference>
<feature type="domain" description="LamG-like jellyroll fold" evidence="6">
    <location>
        <begin position="1137"/>
        <end position="1263"/>
    </location>
</feature>
<feature type="domain" description="BIG2" evidence="7">
    <location>
        <begin position="1270"/>
        <end position="1346"/>
    </location>
</feature>
<evidence type="ECO:0000256" key="1">
    <source>
        <dbReference type="ARBA" id="ARBA00022729"/>
    </source>
</evidence>
<feature type="compositionally biased region" description="Basic and acidic residues" evidence="4">
    <location>
        <begin position="2093"/>
        <end position="2114"/>
    </location>
</feature>
<dbReference type="Gene3D" id="2.60.120.200">
    <property type="match status" value="1"/>
</dbReference>
<feature type="region of interest" description="Disordered" evidence="4">
    <location>
        <begin position="2090"/>
        <end position="2118"/>
    </location>
</feature>
<dbReference type="EMBL" id="AAVP02000004">
    <property type="protein sequence ID" value="EDK24482.1"/>
    <property type="molecule type" value="Genomic_DNA"/>
</dbReference>
<feature type="transmembrane region" description="Helical" evidence="5">
    <location>
        <begin position="2128"/>
        <end position="2148"/>
    </location>
</feature>
<sequence length="2154" mass="238082">MVLYEYVGKMLRKEGKIVVENVKKLMRKAMGIVLSVVLTLGCILGSGTIAWAEGETADAAAKIKVACVGDSLTEGYTSTGANSGKKGPNAYPARLQSLLGSGYEVKNFGETGAFLMEGTSNPYKSGTEYEQSKAYNADIVIIMLGTNDSKNWNEENYKTQMTAFYNEYKTENNKVIFATSPKCYQTTGNDITQEKVEKVYQAQKALIKENAAWDFIDMYEKTEGKENLYNTDKVHFTDAGYLYIAECMYEKITGKKAPIEEKVKIPHTQQSGETNYFTFAEGKWEAGDAQHTWSKKVDPAHPEATYYEVKFTGHKIDIYSGKNRMMGKVKYLIDGEEKAEGDLYNATNINSTFITTISDLEEKEHTLKAVATGERNASGTGSDILIDAAEVYVYTYREPEEAKLHGTITDNNLQYTQDKLTEVKAANKTEDTLNAWKNDTVTSEISLASIDSSYTDVTATASDFTGNGNTIPKANVDLKFIKSVQAYTGMPGYGDPDREVPKGSRQEANEVLYQDAGTAMNIGTNKLQNIWVSVKVPAGTAAGSYTGTVTVTAKELAEPLTFTYTLKVADAELPDATKFKDGFDMELWQNPYRIAEYYDVTPFSEEHFEILKSHMGLYKNAGGHAITTTIVEEAWAGQTYGEGTVKFPSMVKWTKRADGKWSFDYTDFDKWVTFNKDVMKIGDKIVCYSIAPWTNSVVYYDEATKTTVKKRLTPGSEEWTTIWTAFLNDLADHLYEKGWFNDAYIGIDERGFNKAAFDLIDSIKRGIPTPLKLKSAGAMDGFVEKKDLAMRVDDLNVGSIAVKAHPQQFEEIRQAREDAGLRTTIYTCTGHKPGNFSLSAPGESYWTMMYSYSVGGEGYLRWAYDSWVENPLEDTTHNAFEAGDCFLVFPDDSEAKVTKSSTRFEKMAEGVRDVNKLIKMKSDVPSMAAKVDALMDSVKPTYASSAYYLTDAGKQELASDMNTIKTKIAELTEEYVALKKAGVTEVDSVSINGEKEVELQQGGTTQLEVTVLPENVLNNTVTWSTDNPAVAVVKDGAVTAKGSGRAVITVTSNQNEEKKDSVTIVVKEAEVEEGAQVSYYSFDDVKGQKLEDEWGKRDGTLDASCTTEAGKSGKALNVTQDGKGAVITQTAGDLNDKDWTISYWVKTTSEFNKEISVLEDSTKAFSFSLKMAADRVSGFRVGNNGGDVLSYQYDFEKDKWYHITWVQDKDQGLAMYVNGTRVGDINAWTKNNPIKTPADVIGGTGFTGLIDEVKVYNRVLNESEILSAMKVKGLNIADTNPTVNIGETYQITTNLITDAEDKTITYVSNKPEIASVNEDGLVTANKKGKAVITVTGGGYTEKVTVNCKKVLYANSRIPQYELADKYLKDIEKAPNTPRQYLGQPDMVQTKTGRLITAYPTGHGHGPIIMQISDDEGETWTEKKDIPASFATCQETPTLYTLDMGNGKERIMLISACPNWDLQRGGWDTAYSDDDGETWTEYKNHWPSFDGAEKKHTIVAMASLVQLKDEQGNYIQKWMGVFHDYGYVNFKSYLTFDEDGNEQWSEPERYLADYRSIESKYGICEVGMFRSPDGKRIMALARSDKKPNLSVMFYSDDEGKTWSKPEEMQGSLAGERHKAVYDPISGRLLITFREIVYKDGKLDNNWMAGDWVAWVGTYEDLLEQNEGEYRILIEEDWAMNAKSGDTGYAGILVLDDGTFIMDSYGHFDEEFSKNAFESGNYNVRTDLCYIKQAKFKLGEIENENGLIDRSALEAKINEVKDTSAEGYTDTSYAAFAKALTDAQTVFADSSAQQIQIDEALKVLTSAFEGLEERPVEPEKPTVEKVEIKANPAKTEYKEGEKFDPAGLVLTVKYNKGEDKEVAYSDATKADFAFNPSLDTALTEGVSKVDVTYAGKTVEIGIEVKADTPVEPEKPTVDKIAVKKVPAKTTYKVGEKFDPAGLVLTVKYNKGEDKEVAYSDATKADFAFNPSLDTALTEGVSKVDVTYAGKTVEIGIEVKADTPVEPETPTVDKVEIKANPAKTEYKEGEKFDPKGLVLTVTMSDGTTKVVAYGPETAKDFSFNPSLNTKLTADTKKVTVTYGGQSADVAVSVKADPSEDKKPVDPDKKPNTEKPDKGGAVQTGDNFNVTLLIGLVVLAGVTAGGTALTIFKRNKRK</sequence>
<keyword evidence="2" id="KW-1015">Disulfide bond</keyword>
<evidence type="ECO:0000313" key="8">
    <source>
        <dbReference type="EMBL" id="EDK24482.1"/>
    </source>
</evidence>
<keyword evidence="5" id="KW-0812">Transmembrane</keyword>
<evidence type="ECO:0000256" key="3">
    <source>
        <dbReference type="SAM" id="Coils"/>
    </source>
</evidence>
<dbReference type="InterPro" id="IPR013830">
    <property type="entry name" value="SGNH_hydro"/>
</dbReference>
<accession>A5KLV7</accession>
<dbReference type="Pfam" id="PF07523">
    <property type="entry name" value="Big_3"/>
    <property type="match status" value="3"/>
</dbReference>
<dbReference type="Gene3D" id="3.40.50.1110">
    <property type="entry name" value="SGNH hydrolase"/>
    <property type="match status" value="1"/>
</dbReference>
<dbReference type="CDD" id="cd15482">
    <property type="entry name" value="Sialidase_non-viral"/>
    <property type="match status" value="1"/>
</dbReference>
<dbReference type="InterPro" id="IPR036278">
    <property type="entry name" value="Sialidase_sf"/>
</dbReference>
<dbReference type="InterPro" id="IPR022038">
    <property type="entry name" value="Ig-like_bact"/>
</dbReference>
<dbReference type="Gene3D" id="2.60.40.3630">
    <property type="match status" value="3"/>
</dbReference>
<dbReference type="Gene3D" id="1.20.1270.70">
    <property type="entry name" value="Designed single chain three-helix bundle"/>
    <property type="match status" value="1"/>
</dbReference>
<evidence type="ECO:0000256" key="4">
    <source>
        <dbReference type="SAM" id="MobiDB-lite"/>
    </source>
</evidence>
<dbReference type="Pfam" id="PF02368">
    <property type="entry name" value="Big_2"/>
    <property type="match status" value="2"/>
</dbReference>
<keyword evidence="1" id="KW-0732">Signal</keyword>
<dbReference type="InterPro" id="IPR053850">
    <property type="entry name" value="Glyco_hydro_123_N_2"/>
</dbReference>
<dbReference type="SUPFAM" id="SSF52266">
    <property type="entry name" value="SGNH hydrolase"/>
    <property type="match status" value="1"/>
</dbReference>
<dbReference type="PANTHER" id="PTHR30383">
    <property type="entry name" value="THIOESTERASE 1/PROTEASE 1/LYSOPHOSPHOLIPASE L1"/>
    <property type="match status" value="1"/>
</dbReference>
<reference evidence="8" key="2">
    <citation type="submission" date="2007-04" db="EMBL/GenBank/DDBJ databases">
        <title>Draft genome sequence of Ruminococcus torques (ATCC 27756).</title>
        <authorList>
            <person name="Sudarsanam P."/>
            <person name="Ley R."/>
            <person name="Guruge J."/>
            <person name="Turnbaugh P.J."/>
            <person name="Mahowald M."/>
            <person name="Liep D."/>
            <person name="Gordon J."/>
        </authorList>
    </citation>
    <scope>NUCLEOTIDE SEQUENCE [LARGE SCALE GENOMIC DNA]</scope>
    <source>
        <strain evidence="8">ATCC 27756</strain>
    </source>
</reference>
<dbReference type="Pfam" id="PF13385">
    <property type="entry name" value="Laminin_G_3"/>
    <property type="match status" value="1"/>
</dbReference>
<comment type="caution">
    <text evidence="8">The sequence shown here is derived from an EMBL/GenBank/DDBJ whole genome shotgun (WGS) entry which is preliminary data.</text>
</comment>
<dbReference type="SMART" id="SM00635">
    <property type="entry name" value="BID_2"/>
    <property type="match status" value="2"/>
</dbReference>
<dbReference type="InterPro" id="IPR036514">
    <property type="entry name" value="SGNH_hydro_sf"/>
</dbReference>
<protein>
    <submittedName>
        <fullName evidence="8">GDSL-like protein</fullName>
    </submittedName>
</protein>
<evidence type="ECO:0000256" key="5">
    <source>
        <dbReference type="SAM" id="Phobius"/>
    </source>
</evidence>
<dbReference type="SMART" id="SM00560">
    <property type="entry name" value="LamGL"/>
    <property type="match status" value="1"/>
</dbReference>
<feature type="domain" description="BIG2" evidence="7">
    <location>
        <begin position="985"/>
        <end position="1062"/>
    </location>
</feature>
<reference evidence="8" key="1">
    <citation type="submission" date="2007-03" db="EMBL/GenBank/DDBJ databases">
        <authorList>
            <person name="Fulton L."/>
            <person name="Clifton S."/>
            <person name="Fulton B."/>
            <person name="Xu J."/>
            <person name="Minx P."/>
            <person name="Pepin K.H."/>
            <person name="Johnson M."/>
            <person name="Thiruvilangam P."/>
            <person name="Bhonagiri V."/>
            <person name="Nash W.E."/>
            <person name="Mardis E.R."/>
            <person name="Wilson R.K."/>
        </authorList>
    </citation>
    <scope>NUCLEOTIDE SEQUENCE [LARGE SCALE GENOMIC DNA]</scope>
    <source>
        <strain evidence="8">ATCC 27756</strain>
    </source>
</reference>
<dbReference type="InterPro" id="IPR051532">
    <property type="entry name" value="Ester_Hydrolysis_Enzymes"/>
</dbReference>
<organism evidence="8">
    <name type="scientific">[Ruminococcus] torques ATCC 27756</name>
    <dbReference type="NCBI Taxonomy" id="411460"/>
    <lineage>
        <taxon>Bacteria</taxon>
        <taxon>Bacillati</taxon>
        <taxon>Bacillota</taxon>
        <taxon>Clostridia</taxon>
        <taxon>Lachnospirales</taxon>
        <taxon>Lachnospiraceae</taxon>
        <taxon>Mediterraneibacter</taxon>
    </lineage>
</organism>
<evidence type="ECO:0000259" key="6">
    <source>
        <dbReference type="SMART" id="SM00560"/>
    </source>
</evidence>
<dbReference type="SUPFAM" id="SSF49373">
    <property type="entry name" value="Invasin/intimin cell-adhesion fragments"/>
    <property type="match status" value="2"/>
</dbReference>
<dbReference type="Proteomes" id="UP000003577">
    <property type="component" value="Unassembled WGS sequence"/>
</dbReference>
<dbReference type="HOGENOM" id="CLU_234828_0_0_9"/>
<keyword evidence="5" id="KW-0472">Membrane</keyword>
<proteinExistence type="predicted"/>
<dbReference type="InterPro" id="IPR025150">
    <property type="entry name" value="GH123_cat"/>
</dbReference>
<dbReference type="Gene3D" id="2.60.40.1080">
    <property type="match status" value="2"/>
</dbReference>
<dbReference type="Pfam" id="PF22680">
    <property type="entry name" value="Glyco_hydro_123_N_2"/>
    <property type="match status" value="1"/>
</dbReference>
<dbReference type="Gene3D" id="2.120.10.10">
    <property type="match status" value="1"/>
</dbReference>
<keyword evidence="3" id="KW-0175">Coiled coil</keyword>
<dbReference type="InterPro" id="IPR008964">
    <property type="entry name" value="Invasin/intimin_cell_adhesion"/>
</dbReference>
<evidence type="ECO:0000259" key="7">
    <source>
        <dbReference type="SMART" id="SM00635"/>
    </source>
</evidence>